<organism evidence="3 4">
    <name type="scientific">Pristionchus fissidentatus</name>
    <dbReference type="NCBI Taxonomy" id="1538716"/>
    <lineage>
        <taxon>Eukaryota</taxon>
        <taxon>Metazoa</taxon>
        <taxon>Ecdysozoa</taxon>
        <taxon>Nematoda</taxon>
        <taxon>Chromadorea</taxon>
        <taxon>Rhabditida</taxon>
        <taxon>Rhabditina</taxon>
        <taxon>Diplogasteromorpha</taxon>
        <taxon>Diplogasteroidea</taxon>
        <taxon>Neodiplogasteridae</taxon>
        <taxon>Pristionchus</taxon>
    </lineage>
</organism>
<dbReference type="AlphaFoldDB" id="A0AAV5W5E0"/>
<dbReference type="PROSITE" id="PS50095">
    <property type="entry name" value="PLAT"/>
    <property type="match status" value="2"/>
</dbReference>
<dbReference type="Gene3D" id="2.60.60.20">
    <property type="entry name" value="PLAT/LH2 domain"/>
    <property type="match status" value="2"/>
</dbReference>
<dbReference type="InterPro" id="IPR001024">
    <property type="entry name" value="PLAT/LH2_dom"/>
</dbReference>
<protein>
    <recommendedName>
        <fullName evidence="2">PLAT domain-containing protein</fullName>
    </recommendedName>
</protein>
<keyword evidence="4" id="KW-1185">Reference proteome</keyword>
<name>A0AAV5W5E0_9BILA</name>
<feature type="domain" description="PLAT" evidence="2">
    <location>
        <begin position="24"/>
        <end position="174"/>
    </location>
</feature>
<evidence type="ECO:0000256" key="1">
    <source>
        <dbReference type="PROSITE-ProRule" id="PRU00152"/>
    </source>
</evidence>
<comment type="caution">
    <text evidence="1">Lacks conserved residue(s) required for the propagation of feature annotation.</text>
</comment>
<evidence type="ECO:0000313" key="4">
    <source>
        <dbReference type="Proteomes" id="UP001432322"/>
    </source>
</evidence>
<feature type="non-terminal residue" evidence="3">
    <location>
        <position position="1"/>
    </location>
</feature>
<proteinExistence type="predicted"/>
<dbReference type="PANTHER" id="PTHR45901:SF7">
    <property type="entry name" value="OXYGEN-REGULATED PROTEIN 1"/>
    <property type="match status" value="1"/>
</dbReference>
<feature type="domain" description="PLAT" evidence="2">
    <location>
        <begin position="193"/>
        <end position="309"/>
    </location>
</feature>
<evidence type="ECO:0000313" key="3">
    <source>
        <dbReference type="EMBL" id="GMT27169.1"/>
    </source>
</evidence>
<comment type="caution">
    <text evidence="3">The sequence shown here is derived from an EMBL/GenBank/DDBJ whole genome shotgun (WGS) entry which is preliminary data.</text>
</comment>
<gene>
    <name evidence="3" type="ORF">PFISCL1PPCAC_18466</name>
</gene>
<dbReference type="InterPro" id="IPR052970">
    <property type="entry name" value="Inner_ear_hair_cell_LOXHD"/>
</dbReference>
<dbReference type="EMBL" id="BTSY01000005">
    <property type="protein sequence ID" value="GMT27169.1"/>
    <property type="molecule type" value="Genomic_DNA"/>
</dbReference>
<dbReference type="SUPFAM" id="SSF49723">
    <property type="entry name" value="Lipase/lipooxygenase domain (PLAT/LH2 domain)"/>
    <property type="match status" value="2"/>
</dbReference>
<accession>A0AAV5W5E0</accession>
<reference evidence="3" key="1">
    <citation type="submission" date="2023-10" db="EMBL/GenBank/DDBJ databases">
        <title>Genome assembly of Pristionchus species.</title>
        <authorList>
            <person name="Yoshida K."/>
            <person name="Sommer R.J."/>
        </authorList>
    </citation>
    <scope>NUCLEOTIDE SEQUENCE</scope>
    <source>
        <strain evidence="3">RS5133</strain>
    </source>
</reference>
<dbReference type="InterPro" id="IPR036392">
    <property type="entry name" value="PLAT/LH2_dom_sf"/>
</dbReference>
<sequence>FVERPESSSFSTQSEPLMNDATHMTYSITVLTGNRWGADSEVDLFMTIYGDVKKSDLIVLEENEVYYCRLFQPHPAHHRHPHHTQPLHVHCAWLQARVPKFGQNQLDTFHTVQPHLGTLQKVVLGHDVKGYGAGIFIDHVLITENVVEGRQFVFYINKWFDSGQVDGKLVRTVPLSAFYYIGSIPSEATPTLGRWEFVLHSGLPTGEGGTTSNLRFIGFGSTGVSISVVDNDNSLQKVPSTSLIQIDFGTDIGELLKVRIEVDGVGAKPDYYIEYVEMRDLDTEERLAIRVSNWLDVTGTRTKKPQAFRELAAQLVGEYSDSGVFPLVSGKDEKKGDYSFKVECVHLGKIQYIKIYPDFTDLGRDIFDGLSLLQNIYDKRGVPSIGVAEGIIASSSWVRQSTHDPYRFTLTESHVQDWEDDEEDMKRNGTKERRQFKKMGYESNSLFSAIKPLFTRSKKKDEEAIESDDWLLSFTVDGSPTPPRVMLVVETDEFEMERVEPSEGDPATIMHYQLQRSPPVGRVDKLRIWSSPDLDPANLLHVHRMRLVNRANNEQIRYPAAESPFEPDSIVEFPAVYPDMAPRISIQYTVAMETLEMSDDAFVPYVQITGSDSNTGFRPLHGAQWEIGSRVQFVFEAIDIGTPTQVQLRLEPHDAPGPIRWSGNVMVAGAGSETHYTIDGAM</sequence>
<dbReference type="PANTHER" id="PTHR45901">
    <property type="entry name" value="PROTEIN CBG12474"/>
    <property type="match status" value="1"/>
</dbReference>
<evidence type="ECO:0000259" key="2">
    <source>
        <dbReference type="PROSITE" id="PS50095"/>
    </source>
</evidence>
<dbReference type="Proteomes" id="UP001432322">
    <property type="component" value="Unassembled WGS sequence"/>
</dbReference>
<feature type="non-terminal residue" evidence="3">
    <location>
        <position position="682"/>
    </location>
</feature>